<comment type="function">
    <text evidence="11">Catalyzes the phosphorylation of the hydroxyl group of 4-methyl-5-beta-hydroxyethylthiazole (THZ).</text>
</comment>
<proteinExistence type="inferred from homology"/>
<evidence type="ECO:0000256" key="5">
    <source>
        <dbReference type="ARBA" id="ARBA00022723"/>
    </source>
</evidence>
<keyword evidence="6 11" id="KW-0547">Nucleotide-binding</keyword>
<keyword evidence="9 11" id="KW-0460">Magnesium</keyword>
<dbReference type="GO" id="GO:0009229">
    <property type="term" value="P:thiamine diphosphate biosynthetic process"/>
    <property type="evidence" value="ECO:0007669"/>
    <property type="project" value="UniProtKB-UniRule"/>
</dbReference>
<dbReference type="SUPFAM" id="SSF53613">
    <property type="entry name" value="Ribokinase-like"/>
    <property type="match status" value="1"/>
</dbReference>
<protein>
    <recommendedName>
        <fullName evidence="11">Hydroxyethylthiazole kinase</fullName>
        <ecNumber evidence="11">2.7.1.50</ecNumber>
    </recommendedName>
    <alternativeName>
        <fullName evidence="11">4-methyl-5-beta-hydroxyethylthiazole kinase</fullName>
        <shortName evidence="11">TH kinase</shortName>
        <shortName evidence="11">Thz kinase</shortName>
    </alternativeName>
</protein>
<feature type="binding site" evidence="11">
    <location>
        <position position="44"/>
    </location>
    <ligand>
        <name>substrate</name>
    </ligand>
</feature>
<dbReference type="EC" id="2.7.1.50" evidence="11"/>
<keyword evidence="12" id="KW-0472">Membrane</keyword>
<feature type="transmembrane region" description="Helical" evidence="12">
    <location>
        <begin position="185"/>
        <end position="207"/>
    </location>
</feature>
<keyword evidence="10 11" id="KW-0784">Thiamine biosynthesis</keyword>
<keyword evidence="4 11" id="KW-0808">Transferase</keyword>
<dbReference type="InterPro" id="IPR000417">
    <property type="entry name" value="Hyethyz_kinase"/>
</dbReference>
<evidence type="ECO:0000256" key="9">
    <source>
        <dbReference type="ARBA" id="ARBA00022842"/>
    </source>
</evidence>
<comment type="pathway">
    <text evidence="3 11">Cofactor biosynthesis; thiamine diphosphate biosynthesis; 4-methyl-5-(2-phosphoethyl)-thiazole from 5-(2-hydroxyethyl)-4-methylthiazole: step 1/1.</text>
</comment>
<evidence type="ECO:0000256" key="6">
    <source>
        <dbReference type="ARBA" id="ARBA00022741"/>
    </source>
</evidence>
<keyword evidence="5 11" id="KW-0479">Metal-binding</keyword>
<dbReference type="Proteomes" id="UP000036771">
    <property type="component" value="Unassembled WGS sequence"/>
</dbReference>
<keyword evidence="14" id="KW-1185">Reference proteome</keyword>
<evidence type="ECO:0000256" key="4">
    <source>
        <dbReference type="ARBA" id="ARBA00022679"/>
    </source>
</evidence>
<evidence type="ECO:0000256" key="11">
    <source>
        <dbReference type="HAMAP-Rule" id="MF_00228"/>
    </source>
</evidence>
<evidence type="ECO:0000256" key="3">
    <source>
        <dbReference type="ARBA" id="ARBA00004868"/>
    </source>
</evidence>
<reference evidence="13 14" key="1">
    <citation type="submission" date="2015-03" db="EMBL/GenBank/DDBJ databases">
        <title>Caedibacter varicaedens, whole genome shotgun sequence.</title>
        <authorList>
            <person name="Suzuki H."/>
            <person name="Dapper A.L."/>
            <person name="Gibson A.K."/>
            <person name="Jackson C."/>
            <person name="Lee H."/>
            <person name="Pejaver V.R."/>
            <person name="Doak T."/>
            <person name="Lynch M."/>
        </authorList>
    </citation>
    <scope>NUCLEOTIDE SEQUENCE [LARGE SCALE GENOMIC DNA]</scope>
</reference>
<dbReference type="HAMAP" id="MF_00228">
    <property type="entry name" value="Thz_kinase"/>
    <property type="match status" value="1"/>
</dbReference>
<evidence type="ECO:0000256" key="2">
    <source>
        <dbReference type="ARBA" id="ARBA00001946"/>
    </source>
</evidence>
<comment type="similarity">
    <text evidence="11">Belongs to the Thz kinase family.</text>
</comment>
<gene>
    <name evidence="11 13" type="primary">thiM</name>
    <name evidence="13" type="ORF">Cva_01749</name>
</gene>
<name>A0A0K8MGS5_9PROT</name>
<comment type="caution">
    <text evidence="13">The sequence shown here is derived from an EMBL/GenBank/DDBJ whole genome shotgun (WGS) entry which is preliminary data.</text>
</comment>
<dbReference type="PIRSF" id="PIRSF000513">
    <property type="entry name" value="Thz_kinase"/>
    <property type="match status" value="1"/>
</dbReference>
<sequence>MLFKIESALLQLRQTKPLVLCLTNYVTMDFMANCLLSLGAAPIMSHDIRELEELMQISHAVTINIGTLNANFVEHSKVVIRFAKQSGKSIIFDPVGAGASRLRTLTARELMTSSDIIRGNASEIIALLADTQETLGVESTHQVSDAMHSASCLATQHKCTVIVSGERDFITDGKRERVLRFGSPLMPFITGMGCALTAVIAAFRAVVPDSFEAGSIATGYYGLCGMLAARKSDRPGSFRTAFIDELYQCNFDEMRKIYAE</sequence>
<dbReference type="AlphaFoldDB" id="A0A0K8MGS5"/>
<feature type="binding site" evidence="11">
    <location>
        <position position="191"/>
    </location>
    <ligand>
        <name>substrate</name>
    </ligand>
</feature>
<dbReference type="OrthoDB" id="9810880at2"/>
<keyword evidence="12" id="KW-0812">Transmembrane</keyword>
<feature type="binding site" evidence="11">
    <location>
        <position position="118"/>
    </location>
    <ligand>
        <name>ATP</name>
        <dbReference type="ChEBI" id="CHEBI:30616"/>
    </ligand>
</feature>
<accession>A0A0K8MGS5</accession>
<dbReference type="GO" id="GO:0005524">
    <property type="term" value="F:ATP binding"/>
    <property type="evidence" value="ECO:0007669"/>
    <property type="project" value="UniProtKB-UniRule"/>
</dbReference>
<dbReference type="STRING" id="1629334.Cva_01749"/>
<dbReference type="NCBIfam" id="NF006830">
    <property type="entry name" value="PRK09355.1"/>
    <property type="match status" value="1"/>
</dbReference>
<dbReference type="InterPro" id="IPR029056">
    <property type="entry name" value="Ribokinase-like"/>
</dbReference>
<dbReference type="GO" id="GO:0000287">
    <property type="term" value="F:magnesium ion binding"/>
    <property type="evidence" value="ECO:0007669"/>
    <property type="project" value="UniProtKB-UniRule"/>
</dbReference>
<evidence type="ECO:0000256" key="1">
    <source>
        <dbReference type="ARBA" id="ARBA00001771"/>
    </source>
</evidence>
<evidence type="ECO:0000256" key="7">
    <source>
        <dbReference type="ARBA" id="ARBA00022777"/>
    </source>
</evidence>
<dbReference type="GO" id="GO:0004417">
    <property type="term" value="F:hydroxyethylthiazole kinase activity"/>
    <property type="evidence" value="ECO:0007669"/>
    <property type="project" value="UniProtKB-UniRule"/>
</dbReference>
<evidence type="ECO:0000313" key="13">
    <source>
        <dbReference type="EMBL" id="GAO99074.1"/>
    </source>
</evidence>
<dbReference type="GO" id="GO:0009228">
    <property type="term" value="P:thiamine biosynthetic process"/>
    <property type="evidence" value="ECO:0007669"/>
    <property type="project" value="UniProtKB-KW"/>
</dbReference>
<evidence type="ECO:0000313" key="14">
    <source>
        <dbReference type="Proteomes" id="UP000036771"/>
    </source>
</evidence>
<keyword evidence="7 11" id="KW-0418">Kinase</keyword>
<evidence type="ECO:0000256" key="10">
    <source>
        <dbReference type="ARBA" id="ARBA00022977"/>
    </source>
</evidence>
<evidence type="ECO:0000256" key="8">
    <source>
        <dbReference type="ARBA" id="ARBA00022840"/>
    </source>
</evidence>
<dbReference type="Gene3D" id="3.40.1190.20">
    <property type="match status" value="1"/>
</dbReference>
<evidence type="ECO:0000256" key="12">
    <source>
        <dbReference type="SAM" id="Phobius"/>
    </source>
</evidence>
<comment type="catalytic activity">
    <reaction evidence="1 11">
        <text>5-(2-hydroxyethyl)-4-methylthiazole + ATP = 4-methyl-5-(2-phosphooxyethyl)-thiazole + ADP + H(+)</text>
        <dbReference type="Rhea" id="RHEA:24212"/>
        <dbReference type="ChEBI" id="CHEBI:15378"/>
        <dbReference type="ChEBI" id="CHEBI:17957"/>
        <dbReference type="ChEBI" id="CHEBI:30616"/>
        <dbReference type="ChEBI" id="CHEBI:58296"/>
        <dbReference type="ChEBI" id="CHEBI:456216"/>
        <dbReference type="EC" id="2.7.1.50"/>
    </reaction>
</comment>
<organism evidence="13 14">
    <name type="scientific">Caedimonas varicaedens</name>
    <dbReference type="NCBI Taxonomy" id="1629334"/>
    <lineage>
        <taxon>Bacteria</taxon>
        <taxon>Pseudomonadati</taxon>
        <taxon>Pseudomonadota</taxon>
        <taxon>Alphaproteobacteria</taxon>
        <taxon>Holosporales</taxon>
        <taxon>Caedimonadaceae</taxon>
        <taxon>Caedimonas</taxon>
    </lineage>
</organism>
<dbReference type="PRINTS" id="PR01099">
    <property type="entry name" value="HYETHTZKNASE"/>
</dbReference>
<comment type="cofactor">
    <cofactor evidence="2 11">
        <name>Mg(2+)</name>
        <dbReference type="ChEBI" id="CHEBI:18420"/>
    </cofactor>
</comment>
<keyword evidence="12" id="KW-1133">Transmembrane helix</keyword>
<keyword evidence="8 11" id="KW-0067">ATP-binding</keyword>
<dbReference type="Pfam" id="PF02110">
    <property type="entry name" value="HK"/>
    <property type="match status" value="1"/>
</dbReference>
<feature type="binding site" evidence="11">
    <location>
        <position position="164"/>
    </location>
    <ligand>
        <name>ATP</name>
        <dbReference type="ChEBI" id="CHEBI:30616"/>
    </ligand>
</feature>
<dbReference type="UniPathway" id="UPA00060">
    <property type="reaction ID" value="UER00139"/>
</dbReference>
<dbReference type="EMBL" id="BBVC01000129">
    <property type="protein sequence ID" value="GAO99074.1"/>
    <property type="molecule type" value="Genomic_DNA"/>
</dbReference>
<dbReference type="CDD" id="cd01170">
    <property type="entry name" value="THZ_kinase"/>
    <property type="match status" value="1"/>
</dbReference>